<keyword evidence="3" id="KW-1185">Reference proteome</keyword>
<name>A0A8S1KDP5_9CILI</name>
<organism evidence="2 3">
    <name type="scientific">Paramecium sonneborni</name>
    <dbReference type="NCBI Taxonomy" id="65129"/>
    <lineage>
        <taxon>Eukaryota</taxon>
        <taxon>Sar</taxon>
        <taxon>Alveolata</taxon>
        <taxon>Ciliophora</taxon>
        <taxon>Intramacronucleata</taxon>
        <taxon>Oligohymenophorea</taxon>
        <taxon>Peniculida</taxon>
        <taxon>Parameciidae</taxon>
        <taxon>Paramecium</taxon>
    </lineage>
</organism>
<proteinExistence type="predicted"/>
<keyword evidence="1" id="KW-1133">Transmembrane helix</keyword>
<dbReference type="OrthoDB" id="10344736at2759"/>
<protein>
    <recommendedName>
        <fullName evidence="4">Transmembrane protein</fullName>
    </recommendedName>
</protein>
<evidence type="ECO:0000256" key="1">
    <source>
        <dbReference type="SAM" id="Phobius"/>
    </source>
</evidence>
<evidence type="ECO:0008006" key="4">
    <source>
        <dbReference type="Google" id="ProtNLM"/>
    </source>
</evidence>
<feature type="transmembrane region" description="Helical" evidence="1">
    <location>
        <begin position="30"/>
        <end position="49"/>
    </location>
</feature>
<keyword evidence="1" id="KW-0472">Membrane</keyword>
<comment type="caution">
    <text evidence="2">The sequence shown here is derived from an EMBL/GenBank/DDBJ whole genome shotgun (WGS) entry which is preliminary data.</text>
</comment>
<sequence length="189" mass="22758">MLYNPYYFTHVQIPYNYLQKLYIIQFTNQGLIYLSFLQASLLFTTLKILPKPKYWARNKFWKLLPYTQTTLTIFWIINRFLIPNQGLQFVFPKQIQHIQSSNLLQTPLLYHRQYVINKLLAYQQEQSQTTKKQKLSLNQKLKDANQIIIDQSLDNSRVRSIYQLDFNQSLYSDILLYKKELANFMIKSI</sequence>
<accession>A0A8S1KDP5</accession>
<gene>
    <name evidence="2" type="ORF">PSON_ATCC_30995.1.T0030515</name>
</gene>
<keyword evidence="1" id="KW-0812">Transmembrane</keyword>
<dbReference type="EMBL" id="CAJJDN010000003">
    <property type="protein sequence ID" value="CAD8048994.1"/>
    <property type="molecule type" value="Genomic_DNA"/>
</dbReference>
<evidence type="ECO:0000313" key="3">
    <source>
        <dbReference type="Proteomes" id="UP000692954"/>
    </source>
</evidence>
<dbReference type="AlphaFoldDB" id="A0A8S1KDP5"/>
<evidence type="ECO:0000313" key="2">
    <source>
        <dbReference type="EMBL" id="CAD8048994.1"/>
    </source>
</evidence>
<reference evidence="2" key="1">
    <citation type="submission" date="2021-01" db="EMBL/GenBank/DDBJ databases">
        <authorList>
            <consortium name="Genoscope - CEA"/>
            <person name="William W."/>
        </authorList>
    </citation>
    <scope>NUCLEOTIDE SEQUENCE</scope>
</reference>
<dbReference type="Proteomes" id="UP000692954">
    <property type="component" value="Unassembled WGS sequence"/>
</dbReference>